<dbReference type="Proteomes" id="UP000563094">
    <property type="component" value="Unassembled WGS sequence"/>
</dbReference>
<dbReference type="AlphaFoldDB" id="A0A839GZ01"/>
<dbReference type="Pfam" id="PF01609">
    <property type="entry name" value="DDE_Tnp_1"/>
    <property type="match status" value="1"/>
</dbReference>
<evidence type="ECO:0000313" key="3">
    <source>
        <dbReference type="Proteomes" id="UP000563094"/>
    </source>
</evidence>
<proteinExistence type="predicted"/>
<evidence type="ECO:0000313" key="2">
    <source>
        <dbReference type="EMBL" id="MBA9079916.1"/>
    </source>
</evidence>
<feature type="domain" description="Transposase IS4-like" evidence="1">
    <location>
        <begin position="141"/>
        <end position="338"/>
    </location>
</feature>
<evidence type="ECO:0000259" key="1">
    <source>
        <dbReference type="Pfam" id="PF01609"/>
    </source>
</evidence>
<dbReference type="SUPFAM" id="SSF53098">
    <property type="entry name" value="Ribonuclease H-like"/>
    <property type="match status" value="1"/>
</dbReference>
<reference evidence="2 3" key="1">
    <citation type="submission" date="2020-08" db="EMBL/GenBank/DDBJ databases">
        <title>Genomic Encyclopedia of Type Strains, Phase IV (KMG-IV): sequencing the most valuable type-strain genomes for metagenomic binning, comparative biology and taxonomic classification.</title>
        <authorList>
            <person name="Goeker M."/>
        </authorList>
    </citation>
    <scope>NUCLEOTIDE SEQUENCE [LARGE SCALE GENOMIC DNA]</scope>
    <source>
        <strain evidence="2 3">DSM 29854</strain>
    </source>
</reference>
<sequence>MKTTTASAPGPEGLVSCALSKMPGLGRRRSRFITQVLLLVLSLRGRLNFLQLARLGPWCERTFRRHFTLPFDWLGLNLGLAGGSAGAERVLILDPSFLAKSGQGTYGLDRFWSGCSGAVQHGLEAAGLAVADVAAHTAYHLLAAQTPPGGGRMEHYAWVVTHRAAELRELALHLAVDGFFYKKGFADAVRSAGLHLVGLMRVDAELRHAYQGEQKPVGRPRKYAGRVDVRRPSGLEEVAGAEKGTRLFTGVVWSMALGRKVRLALVHRLGGDGEAREVKVLYSTDLGLAAEKIVAYYRLRFQVEFLFRDAKQHAGLAHCQARAKERLDFHLNASLTAVSLAKLAYAKPGQPFSMADVKTLHHNRTMLERVFSVFGFDKSHLNNKDKTDCVLNFGRIAA</sequence>
<dbReference type="RefSeq" id="WP_066839881.1">
    <property type="nucleotide sequence ID" value="NZ_JACJIQ010000048.1"/>
</dbReference>
<dbReference type="GO" id="GO:0004803">
    <property type="term" value="F:transposase activity"/>
    <property type="evidence" value="ECO:0007669"/>
    <property type="project" value="InterPro"/>
</dbReference>
<dbReference type="GO" id="GO:0003677">
    <property type="term" value="F:DNA binding"/>
    <property type="evidence" value="ECO:0007669"/>
    <property type="project" value="InterPro"/>
</dbReference>
<organism evidence="2 3">
    <name type="scientific">Rufibacter quisquiliarum</name>
    <dbReference type="NCBI Taxonomy" id="1549639"/>
    <lineage>
        <taxon>Bacteria</taxon>
        <taxon>Pseudomonadati</taxon>
        <taxon>Bacteroidota</taxon>
        <taxon>Cytophagia</taxon>
        <taxon>Cytophagales</taxon>
        <taxon>Hymenobacteraceae</taxon>
        <taxon>Rufibacter</taxon>
    </lineage>
</organism>
<name>A0A839GZ01_9BACT</name>
<protein>
    <recommendedName>
        <fullName evidence="1">Transposase IS4-like domain-containing protein</fullName>
    </recommendedName>
</protein>
<accession>A0A839GZ01</accession>
<dbReference type="EMBL" id="JACJIQ010000048">
    <property type="protein sequence ID" value="MBA9079916.1"/>
    <property type="molecule type" value="Genomic_DNA"/>
</dbReference>
<comment type="caution">
    <text evidence="2">The sequence shown here is derived from an EMBL/GenBank/DDBJ whole genome shotgun (WGS) entry which is preliminary data.</text>
</comment>
<dbReference type="GO" id="GO:0006313">
    <property type="term" value="P:DNA transposition"/>
    <property type="evidence" value="ECO:0007669"/>
    <property type="project" value="InterPro"/>
</dbReference>
<keyword evidence="3" id="KW-1185">Reference proteome</keyword>
<dbReference type="InterPro" id="IPR002559">
    <property type="entry name" value="Transposase_11"/>
</dbReference>
<dbReference type="InterPro" id="IPR012337">
    <property type="entry name" value="RNaseH-like_sf"/>
</dbReference>
<gene>
    <name evidence="2" type="ORF">FHS90_004662</name>
</gene>